<evidence type="ECO:0000256" key="7">
    <source>
        <dbReference type="SAM" id="Coils"/>
    </source>
</evidence>
<dbReference type="InterPro" id="IPR052403">
    <property type="entry name" value="LINC-complex_assoc"/>
</dbReference>
<keyword evidence="3" id="KW-0677">Repeat</keyword>
<evidence type="ECO:0000256" key="4">
    <source>
        <dbReference type="ARBA" id="ARBA00022989"/>
    </source>
</evidence>
<evidence type="ECO:0000256" key="6">
    <source>
        <dbReference type="ARBA" id="ARBA00023203"/>
    </source>
</evidence>
<feature type="region of interest" description="Disordered" evidence="8">
    <location>
        <begin position="409"/>
        <end position="433"/>
    </location>
</feature>
<organism evidence="10 11">
    <name type="scientific">Mesocestoides corti</name>
    <name type="common">Flatworm</name>
    <dbReference type="NCBI Taxonomy" id="53468"/>
    <lineage>
        <taxon>Eukaryota</taxon>
        <taxon>Metazoa</taxon>
        <taxon>Spiralia</taxon>
        <taxon>Lophotrochozoa</taxon>
        <taxon>Platyhelminthes</taxon>
        <taxon>Cestoda</taxon>
        <taxon>Eucestoda</taxon>
        <taxon>Cyclophyllidea</taxon>
        <taxon>Mesocestoididae</taxon>
        <taxon>Mesocestoides</taxon>
    </lineage>
</organism>
<gene>
    <name evidence="10" type="ORF">MCOS_LOCUS6246</name>
</gene>
<evidence type="ECO:0000256" key="2">
    <source>
        <dbReference type="ARBA" id="ARBA00022692"/>
    </source>
</evidence>
<dbReference type="PROSITE" id="PS50021">
    <property type="entry name" value="CH"/>
    <property type="match status" value="2"/>
</dbReference>
<protein>
    <recommendedName>
        <fullName evidence="9">Calponin-homology (CH) domain-containing protein</fullName>
    </recommendedName>
</protein>
<dbReference type="CDD" id="cd21243">
    <property type="entry name" value="CH_SYNE1_rpt2"/>
    <property type="match status" value="1"/>
</dbReference>
<feature type="coiled-coil region" evidence="7">
    <location>
        <begin position="3066"/>
        <end position="3093"/>
    </location>
</feature>
<reference evidence="10 11" key="1">
    <citation type="submission" date="2018-10" db="EMBL/GenBank/DDBJ databases">
        <authorList>
            <consortium name="Pathogen Informatics"/>
        </authorList>
    </citation>
    <scope>NUCLEOTIDE SEQUENCE [LARGE SCALE GENOMIC DNA]</scope>
</reference>
<evidence type="ECO:0000259" key="9">
    <source>
        <dbReference type="PROSITE" id="PS50021"/>
    </source>
</evidence>
<dbReference type="STRING" id="53468.A0A158QUH3"/>
<evidence type="ECO:0000256" key="5">
    <source>
        <dbReference type="ARBA" id="ARBA00023136"/>
    </source>
</evidence>
<dbReference type="GO" id="GO:0051015">
    <property type="term" value="F:actin filament binding"/>
    <property type="evidence" value="ECO:0007669"/>
    <property type="project" value="TreeGrafter"/>
</dbReference>
<dbReference type="GO" id="GO:0007097">
    <property type="term" value="P:nuclear migration"/>
    <property type="evidence" value="ECO:0007669"/>
    <property type="project" value="TreeGrafter"/>
</dbReference>
<keyword evidence="7" id="KW-0175">Coiled coil</keyword>
<proteinExistence type="predicted"/>
<feature type="coiled-coil region" evidence="7">
    <location>
        <begin position="1685"/>
        <end position="1712"/>
    </location>
</feature>
<keyword evidence="5" id="KW-0472">Membrane</keyword>
<feature type="coiled-coil region" evidence="7">
    <location>
        <begin position="1806"/>
        <end position="1906"/>
    </location>
</feature>
<evidence type="ECO:0000256" key="3">
    <source>
        <dbReference type="ARBA" id="ARBA00022737"/>
    </source>
</evidence>
<evidence type="ECO:0000313" key="11">
    <source>
        <dbReference type="Proteomes" id="UP000267029"/>
    </source>
</evidence>
<dbReference type="InterPro" id="IPR047291">
    <property type="entry name" value="CH_SYNE1_rpt2"/>
</dbReference>
<dbReference type="SMART" id="SM00033">
    <property type="entry name" value="CH"/>
    <property type="match status" value="2"/>
</dbReference>
<dbReference type="PANTHER" id="PTHR47535">
    <property type="entry name" value="MUSCLE-SPECIFIC PROTEIN 300 KDA, ISOFORM G"/>
    <property type="match status" value="1"/>
</dbReference>
<dbReference type="GO" id="GO:0034993">
    <property type="term" value="C:meiotic nuclear membrane microtubule tethering complex"/>
    <property type="evidence" value="ECO:0007669"/>
    <property type="project" value="TreeGrafter"/>
</dbReference>
<dbReference type="OrthoDB" id="18740at2759"/>
<comment type="subcellular location">
    <subcellularLocation>
        <location evidence="1">Membrane</location>
    </subcellularLocation>
</comment>
<name>A0A158QUH3_MESCO</name>
<dbReference type="GO" id="GO:0005640">
    <property type="term" value="C:nuclear outer membrane"/>
    <property type="evidence" value="ECO:0007669"/>
    <property type="project" value="TreeGrafter"/>
</dbReference>
<dbReference type="FunFam" id="1.10.418.10:FF:000033">
    <property type="entry name" value="nesprin-1 isoform X1"/>
    <property type="match status" value="1"/>
</dbReference>
<sequence>MYCQGGESKTRAGNSDGYFEPFKRTFEGEAISNIVAIRRGWRKDNNMRKVGKEWLPSSPTKRRAGLGSTLGNFTTVIEAMSPEQKKYPKPPKLPNFYTNPGKKGTGYGYVDVCINPYPEWKPGASIYANPGPSMKELNEKHQLQCLGRPIFINQQASGGFFGPNPFEGTDPLAPGGPPIQKFGISNYPKELMIGPIFCPPNPAKKDGGCKDGALSKWPAHSAEPFKEMTKILLEKFNSSPENQQLKLWVPQPCSAIEKPTKSIINKNVDLAINSMTRKSRFFEMDYDLCYQGNGNAARPMNVVRPLVPMIFSTNCSVNVAPEKMCVRDSIEFEFACPHTREEGKASFGKPLVLGDNDNCSGKHKPFLPEASTQANPSLQARRSARQKISDSACERYAQVVSQLGTQRAVCQEGQSSQPRHHSPPIRLVSSPRRVREYDSEGLSRLPGLDHCQLTLSSVEEMTPEQKISSKRGDSLRLTTCLCSLFFFQLPPRLQPIMSLLRDYKELPLMMINPPLQVNNLFEDIKDGIILIRLLEVLSKESLPVNIATAMKPAHRLSNVKTALDFLNTRKIKLVNVNPLDIVDGRPKIVLGLIWTIILYFQIEEQEEMLLELLGLSKSTGQSKITAKQALTTWVQNAFSQQFNLHINDFGPSWRDGVAFNAIVHSIDPNLVDMKDLERKSNRENLSMAFTVAEEKLGIPKILDPEDVDVDKPDEKSIMTYVAQFYKAYPETGKPKALTANEREQKQFTDFLDTLQIAESQITQYFHQNEPFRNAYPVSVFPPLPVHEAAVDKVDEFSSFLDVLRGRADSGALVGGRFSPQAGLDAHAHLARGLRAWRWALLERLPGELRPSGRWIAAAERWFDRVDAKWSRRGEGGVPLPAEMEQLNALTDERTRVFGSDFAVIASEAARLQKFLSKTAPTEVPEKMAKSLANSMATIEEKKEGYAVTLEASTCYRTAIDVSEASNLSALIEEWVELVSGNKLNETPAAVTTALDSFAALEEKFALSETKASPVAELASILSTVKRLEQARKPLPSGMTSEVVGYWLDRTTDFFQPTSLAGFSFWELGQKLEERLQAWETYENLLKEATTQMEAVFSDLHQKQLQSTTYDLGIIEDVLRKLEVAASTLGTLEQLSSVEESRRQFEELKEAVGSSACIDCSRRSGMRFPGGGVYDTFISKKTHEELSLKEEAEKTQKRFLEVLQSIATWNIKVKDLLSNPVLAPSELGQNIASIEDILAETEPLDELLQGVEQAKPETLVDSQIEEMDAVTAEFFQHQRTLEGQLENLQQILAKHDQINDIFSQLEGQTQNITEVPTNEREDTFTKGLSDLNTLIGELESLLRSAPVKDYVRNLSFPDFRQRKNDLIEALESLQTKHHEIVQAQEEFNQEVEKTNALTIELSRYFDAIESDLESTDVSVVKRGLEMFEVKELESRHLNLLGRRNAIENRSREATAQLRGFTDLTEVLTNVIEQCEAKLPALRSGPKFPTKPIRIEMEQTAIWYSGCEELVNLINSCEEESTNLAALLSHPELKPPAGCAEKHEKYLTLRNEVNELFTCAKVFNADVVFFVEGVQELEHYLQSIKSPIEGKGEEIHLGLSSSSIDLSKRAKDIEIQFQMEAKTKVILDGMQECVTRITETSFPTEVAQNFSRELEAWRTKVTHAFSSLREEHNESVLISYFNPPFQILNTLRELSEYEDNLQAFESRLSIIEEKMKQPNPNAITIAENLRLLENQFLCLTNIFNELTSADAIRSLNILNTKGGPPHGSLGDRQRNLRARYDAAIKFVSHERDQRSKGIAMWKDISSGVSACNKSLGELEEKLERLNDDLKTNGDQDVFVLKDAVQKSIRMSMDGQRILQEASDAFAVVNKRILQLQQQFPQDETLLELNELLERKSKALATKEDLETRVRRKHFLWVKLQETYKVFDHSLEQITTDMKNCYPEYPTSFRSRQIKQLSEAVESMRQKENKCIKSMENSKEAITAILDPKVVELRLLCTDLGESVLKLLESEFGRVAKLKATFDEAFSNQTSIIRGSETLALNFKKAIDILEQTNSKIGELVKCKATGSPESKLEEALSTQDWFNQNRLCMCTEVASSAQFLQNAYHPPRQPPSLLPKLPDALQACFSEAAERVERACAGIRAKVTEIHDLRDRLHQEMSDMNAEIGKISELLEHAEECDIPTELSDFQSEVSECEVRYNSAASRLKRTCTQAKKFESGEEISDLLQDASRLLNEGQSELDNLKTTVKQMTTQFDACTKSISVAREAVAHNITAIQQNVHYRLPVLTVSELEERLSLVKELINDAMAAEGSLSATSATNESSLLPALASRVQEAFQKSSNVCHSAIDDALSQLKCMLTTYFECLDKARTSLEGCIRTANKWMAESKAQIETFSKVSKELKSLDQSAPLEFDKTGTTALTSRMENLQKAKDMEFTWFTLQVHQTERLEREASATITSGFSLLCIDELSGLMEDIRKYVAQLRGDLTKATHFWEAQVSEERELRQLLLMAQAMCDRFAKELTDIDAHYQCCSAQEAQEFLSRLHSLKDQVSIGDELVSKFRSTSSLASSNVSISHFLSTWDTLSKQKLGLLLKRVEKVIEEETSKEKEVVFLQTWLTDFHRSIQQVSLDAERSHDAAELNDRLHELKMQLSRWEHEHFIPYSLRPGVEDKVELLENQRKASKVQLDKLLKLVQEKATAQKHTEERLKDLAREVDILCSEVENLYSESSQSQENSQIREICANLKKTRESLKSQFVPRIENASLKLYALDCDAAVYASLKGTLNSCRQKLEGVRRVVEDLDGELSTHLNAWEDVSSIFRQIDQWIRESEHLHPRDKQDLSELIVLSNEPFSSTETRRNMQRLDRIVECRHREYADAKKWMESSEFGRDLLKQLSNKGDTITRNKGTLDDLVKCYANKVQERTNELLAEFRSAELSLNKAKQLQTCVGKLDAIVIQCEQCSTDELLNKLVGSALEIVEAEMKPLIQDDFELQGQISRAERIIQTLRNWCREKEAHHRLVAAEKESLKVLLVNMREWFNQWSERFEEAKRTSDIELAFVLTSTGSPSKFHSFEHVMALLSQIQTKRKEMDEILNKSRAIEDNGEFIALGNDIRAKEQTANHSTSGLSERYVRVEMLRKNLHEVQEWIKAAKGRINYTKVSARRHNLSSLWFSFHERWGVRGGTRTHNLRLRKPTPYPLGHPDDAFRVGQSGLISTANQYNHLASEDLDTVASDLRKKLRQSLNMLQASIKISDVEGSLLHTAHDEVDKADHEVGQMLSEISQAKVTLANHSVLANGLAKLVEQSADSLAASSLRLRDLLLRCLEGGASKKDSTILAVNLSANNLTPTLNRLASELMNLDQISWLDSTDMLVQELKDLETDLSNSALMQQAVAEETEKLTIAVSRAVREIEMGYQQVPGIQMQHHTRFKQSSPYPWHDSIMGAIKILQELKKSVPMKIAEFERLLVQRRQLLRRQADLTDWLAIAEKEVDASIHQLSNLQSHESINQGSLEADAEWMHHIRRMQCLESELVEKKKEVKELESMYIQVPSLSEGWCQALSDATNRLSMLELHIKEHVGFLNDIQQLLESFNQTNRGLEEWISRARTVAKEAHHSGDRPSLAEGAGMLEQSRRLVHRLVAMVLSRHQNRVQSALAGSAEEMHQALGGCTSPIAAIARGAIRRFEDARNAYERLCQSTDMWGLGKEVEVTARPLGRPTPTIHRRYPATAPRGGFWLLSFLPGPVRPSLDDLEATSLPT</sequence>
<accession>A0A158QUH3</accession>
<evidence type="ECO:0000256" key="1">
    <source>
        <dbReference type="ARBA" id="ARBA00004370"/>
    </source>
</evidence>
<dbReference type="InterPro" id="IPR001589">
    <property type="entry name" value="Actinin_actin-bd_CS"/>
</dbReference>
<feature type="coiled-coil region" evidence="7">
    <location>
        <begin position="2630"/>
        <end position="2747"/>
    </location>
</feature>
<evidence type="ECO:0000256" key="8">
    <source>
        <dbReference type="SAM" id="MobiDB-lite"/>
    </source>
</evidence>
<dbReference type="AntiFam" id="ANF00012">
    <property type="entry name" value="tRNA translation"/>
</dbReference>
<dbReference type="GO" id="GO:0008285">
    <property type="term" value="P:negative regulation of cell population proliferation"/>
    <property type="evidence" value="ECO:0007669"/>
    <property type="project" value="TreeGrafter"/>
</dbReference>
<feature type="coiled-coil region" evidence="7">
    <location>
        <begin position="2222"/>
        <end position="2249"/>
    </location>
</feature>
<dbReference type="GO" id="GO:0005737">
    <property type="term" value="C:cytoplasm"/>
    <property type="evidence" value="ECO:0007669"/>
    <property type="project" value="TreeGrafter"/>
</dbReference>
<dbReference type="PROSITE" id="PS00020">
    <property type="entry name" value="ACTININ_2"/>
    <property type="match status" value="1"/>
</dbReference>
<dbReference type="InterPro" id="IPR036872">
    <property type="entry name" value="CH_dom_sf"/>
</dbReference>
<evidence type="ECO:0000313" key="10">
    <source>
        <dbReference type="EMBL" id="VDD80243.1"/>
    </source>
</evidence>
<dbReference type="Pfam" id="PF00307">
    <property type="entry name" value="CH"/>
    <property type="match status" value="2"/>
</dbReference>
<dbReference type="InterPro" id="IPR029358">
    <property type="entry name" value="CFAP96"/>
</dbReference>
<dbReference type="Proteomes" id="UP000267029">
    <property type="component" value="Unassembled WGS sequence"/>
</dbReference>
<dbReference type="Pfam" id="PF15239">
    <property type="entry name" value="CFAP96-like"/>
    <property type="match status" value="1"/>
</dbReference>
<keyword evidence="2" id="KW-0812">Transmembrane</keyword>
<feature type="domain" description="Calponin-homology (CH)" evidence="9">
    <location>
        <begin position="624"/>
        <end position="729"/>
    </location>
</feature>
<feature type="domain" description="Calponin-homology (CH)" evidence="9">
    <location>
        <begin position="493"/>
        <end position="601"/>
    </location>
</feature>
<dbReference type="EMBL" id="UXSR01005244">
    <property type="protein sequence ID" value="VDD80243.1"/>
    <property type="molecule type" value="Genomic_DNA"/>
</dbReference>
<dbReference type="InterPro" id="IPR001715">
    <property type="entry name" value="CH_dom"/>
</dbReference>
<keyword evidence="11" id="KW-1185">Reference proteome</keyword>
<keyword evidence="6" id="KW-0009">Actin-binding</keyword>
<dbReference type="SUPFAM" id="SSF47576">
    <property type="entry name" value="Calponin-homology domain, CH-domain"/>
    <property type="match status" value="1"/>
</dbReference>
<dbReference type="Gene3D" id="1.10.418.10">
    <property type="entry name" value="Calponin-like domain"/>
    <property type="match status" value="2"/>
</dbReference>
<dbReference type="PANTHER" id="PTHR47535:SF7">
    <property type="entry name" value="CALMIN"/>
    <property type="match status" value="1"/>
</dbReference>
<keyword evidence="4" id="KW-1133">Transmembrane helix</keyword>